<keyword evidence="1" id="KW-1133">Transmembrane helix</keyword>
<proteinExistence type="predicted"/>
<dbReference type="VEuPathDB" id="FungiDB:RhiirFUN_019605"/>
<gene>
    <name evidence="2" type="ORF">RhiirA4_406825</name>
</gene>
<evidence type="ECO:0000256" key="1">
    <source>
        <dbReference type="SAM" id="Phobius"/>
    </source>
</evidence>
<comment type="caution">
    <text evidence="2">The sequence shown here is derived from an EMBL/GenBank/DDBJ whole genome shotgun (WGS) entry which is preliminary data.</text>
</comment>
<dbReference type="VEuPathDB" id="FungiDB:RhiirA1_466942"/>
<keyword evidence="1" id="KW-0812">Transmembrane</keyword>
<feature type="transmembrane region" description="Helical" evidence="1">
    <location>
        <begin position="136"/>
        <end position="159"/>
    </location>
</feature>
<evidence type="ECO:0000313" key="2">
    <source>
        <dbReference type="EMBL" id="PKY50756.1"/>
    </source>
</evidence>
<protein>
    <submittedName>
        <fullName evidence="2">Uncharacterized protein</fullName>
    </submittedName>
</protein>
<organism evidence="2 3">
    <name type="scientific">Rhizophagus irregularis</name>
    <dbReference type="NCBI Taxonomy" id="588596"/>
    <lineage>
        <taxon>Eukaryota</taxon>
        <taxon>Fungi</taxon>
        <taxon>Fungi incertae sedis</taxon>
        <taxon>Mucoromycota</taxon>
        <taxon>Glomeromycotina</taxon>
        <taxon>Glomeromycetes</taxon>
        <taxon>Glomerales</taxon>
        <taxon>Glomeraceae</taxon>
        <taxon>Rhizophagus</taxon>
    </lineage>
</organism>
<name>A0A2I1GVV1_9GLOM</name>
<sequence>MPASEHLFNEDIWKKWTLKSDAVMADLLDKFACKKGYPLRIVQCGYKIVKLKWCSSEDYSEIQRYTKRAIIYNRTKAISRLQRQKSLESLGQSIEEIRLLNNIHETVKDENVRKLLLKRLKITCVMFPLQDAFTSFYINILFILGYIIHPSMQAVIFGLEKSIHYHIGEIILSLVKSCS</sequence>
<reference evidence="2 3" key="1">
    <citation type="submission" date="2015-10" db="EMBL/GenBank/DDBJ databases">
        <title>Genome analyses suggest a sexual origin of heterokaryosis in a supposedly ancient asexual fungus.</title>
        <authorList>
            <person name="Ropars J."/>
            <person name="Sedzielewska K."/>
            <person name="Noel J."/>
            <person name="Charron P."/>
            <person name="Farinelli L."/>
            <person name="Marton T."/>
            <person name="Kruger M."/>
            <person name="Pelin A."/>
            <person name="Brachmann A."/>
            <person name="Corradi N."/>
        </authorList>
    </citation>
    <scope>NUCLEOTIDE SEQUENCE [LARGE SCALE GENOMIC DNA]</scope>
    <source>
        <strain evidence="2 3">A4</strain>
    </source>
</reference>
<dbReference type="Proteomes" id="UP000234323">
    <property type="component" value="Unassembled WGS sequence"/>
</dbReference>
<dbReference type="AlphaFoldDB" id="A0A2I1GVV1"/>
<dbReference type="EMBL" id="LLXI01000915">
    <property type="protein sequence ID" value="PKY50756.1"/>
    <property type="molecule type" value="Genomic_DNA"/>
</dbReference>
<accession>A0A2I1GVV1</accession>
<keyword evidence="3" id="KW-1185">Reference proteome</keyword>
<dbReference type="VEuPathDB" id="FungiDB:FUN_018238"/>
<evidence type="ECO:0000313" key="3">
    <source>
        <dbReference type="Proteomes" id="UP000234323"/>
    </source>
</evidence>
<keyword evidence="1" id="KW-0472">Membrane</keyword>